<dbReference type="PROSITE" id="PS51257">
    <property type="entry name" value="PROKAR_LIPOPROTEIN"/>
    <property type="match status" value="1"/>
</dbReference>
<reference evidence="3 4" key="1">
    <citation type="submission" date="2021-10" db="EMBL/GenBank/DDBJ databases">
        <title>Alishewanella koreense sp. nov. isolated from seawater of southwestern coast in South Korea and the proposal for the reclassification of Rheinheimera perlucida and Rheinheimera tuosuensis as Arsukibacterium perlucida and Arsukibacterium tuosuensis.</title>
        <authorList>
            <person name="Kim K.H."/>
            <person name="Ruan W."/>
            <person name="Kim K.R."/>
            <person name="Baek J.H."/>
            <person name="Jeon C.O."/>
        </authorList>
    </citation>
    <scope>NUCLEOTIDE SEQUENCE [LARGE SCALE GENOMIC DNA]</scope>
    <source>
        <strain evidence="3 4">16-MA</strain>
    </source>
</reference>
<dbReference type="InterPro" id="IPR033413">
    <property type="entry name" value="DUF5117"/>
</dbReference>
<keyword evidence="3" id="KW-0378">Hydrolase</keyword>
<evidence type="ECO:0000259" key="2">
    <source>
        <dbReference type="Pfam" id="PF17148"/>
    </source>
</evidence>
<keyword evidence="3" id="KW-0645">Protease</keyword>
<dbReference type="InterPro" id="IPR034032">
    <property type="entry name" value="Zn_MMP-like_bac"/>
</dbReference>
<protein>
    <submittedName>
        <fullName evidence="3">Zinc-dependent metalloprotease</fullName>
    </submittedName>
</protein>
<organism evidence="3 4">
    <name type="scientific">Alishewanella maricola</name>
    <dbReference type="NCBI Taxonomy" id="2795740"/>
    <lineage>
        <taxon>Bacteria</taxon>
        <taxon>Pseudomonadati</taxon>
        <taxon>Pseudomonadota</taxon>
        <taxon>Gammaproteobacteria</taxon>
        <taxon>Alteromonadales</taxon>
        <taxon>Alteromonadaceae</taxon>
        <taxon>Alishewanella</taxon>
    </lineage>
</organism>
<dbReference type="Pfam" id="PF17148">
    <property type="entry name" value="DUF5117"/>
    <property type="match status" value="1"/>
</dbReference>
<dbReference type="PANTHER" id="PTHR38478">
    <property type="entry name" value="PEPTIDASE M1A AND M12B"/>
    <property type="match status" value="1"/>
</dbReference>
<feature type="domain" description="DUF5117" evidence="2">
    <location>
        <begin position="89"/>
        <end position="278"/>
    </location>
</feature>
<dbReference type="InterPro" id="IPR032534">
    <property type="entry name" value="EcxA_zinc-bd"/>
</dbReference>
<dbReference type="Pfam" id="PF16313">
    <property type="entry name" value="DUF4953"/>
    <property type="match status" value="1"/>
</dbReference>
<evidence type="ECO:0000313" key="3">
    <source>
        <dbReference type="EMBL" id="MCB5226951.1"/>
    </source>
</evidence>
<dbReference type="GO" id="GO:0008237">
    <property type="term" value="F:metallopeptidase activity"/>
    <property type="evidence" value="ECO:0007669"/>
    <property type="project" value="UniProtKB-KW"/>
</dbReference>
<keyword evidence="4" id="KW-1185">Reference proteome</keyword>
<gene>
    <name evidence="3" type="ORF">JAO78_009010</name>
</gene>
<dbReference type="Proteomes" id="UP000633814">
    <property type="component" value="Unassembled WGS sequence"/>
</dbReference>
<accession>A0ABS8C3P0</accession>
<proteinExistence type="predicted"/>
<dbReference type="RefSeq" id="WP_226751016.1">
    <property type="nucleotide sequence ID" value="NZ_JAEINI020000005.1"/>
</dbReference>
<dbReference type="SUPFAM" id="SSF55486">
    <property type="entry name" value="Metalloproteases ('zincins'), catalytic domain"/>
    <property type="match status" value="1"/>
</dbReference>
<name>A0ABS8C3P0_9ALTE</name>
<dbReference type="PANTHER" id="PTHR38478:SF1">
    <property type="entry name" value="ZINC DEPENDENT METALLOPROTEASE DOMAIN LIPOPROTEIN"/>
    <property type="match status" value="1"/>
</dbReference>
<feature type="domain" description="EcxA zinc-binding" evidence="1">
    <location>
        <begin position="407"/>
        <end position="709"/>
    </location>
</feature>
<dbReference type="Gene3D" id="3.40.390.10">
    <property type="entry name" value="Collagenase (Catalytic Domain)"/>
    <property type="match status" value="1"/>
</dbReference>
<dbReference type="CDD" id="cd04276">
    <property type="entry name" value="ZnMc_MMP_like_2"/>
    <property type="match status" value="1"/>
</dbReference>
<sequence>MEKFFVACGLVFLLLLSGCQPSTDKQSIADYSQRLDVEPGLFKLYRDKEAGKVYLQVPASDQQYLYYSSLPQGLGSNDIGLDRGQLMELGARLVSFEDAGDKMLLRQHNTQFRAESNNPLEQRSVDEAFASAIIGSFSVVARDATSVLIDATDFVVSDSHGVARILKARGQGDFTLAPSHSALYWPRTKSFERNTELEATLTFTGDNPGNFVRQVAPDPYQISVRVHHSFIALPEPGFVPRTFHPQSGFWSFDYEDYAAPIDEPITQRVIPRHRLAKKDPSAALSEAVEPIVYYLDAGTPEPIRSALLDGARWWNEAFTAAGYKDAFVVKMMPEGADPMDVRYNMIQWVHRATRGWSYGSSVIDPRTGEIIKGHVTLGSLRVRQDYLLAQGMTSPFTEPDIVAYELTEMALARIRQLSAHEIGHTLGIAHNFAASNQDRASVMDYPHPKFTLTPEQSISLNDAYATGIGAWDKRVVQYGYGDFADDAARLAFIAESNNAGFVFMSDADSNGISKAHAFSSLWDGGADAVTELERILAVRQQGLANFSAATLAFERPYSDLAEILVPLYFSHRYQTEAVGKWLGGYQYSYQVKTANVAPDYQPLSGAEQQRALAALLKTLEPAQLALSAQIQALIPPKAYGYRSSRESPQGYTGLIFDPLSLAEAAANQSFAILLDEQRLARLQWQHQFDNKVPSVSAVLAATWQQIQQPIATQPLLSRRMQISYLQQLLALAKSAELAPELRAELLFHLQALSEKFALGNDAHHLLLLKMAGQISNAAADLNKVKTLQAPPGSPI</sequence>
<keyword evidence="3" id="KW-0482">Metalloprotease</keyword>
<dbReference type="InterPro" id="IPR024079">
    <property type="entry name" value="MetalloPept_cat_dom_sf"/>
</dbReference>
<evidence type="ECO:0000259" key="1">
    <source>
        <dbReference type="Pfam" id="PF16313"/>
    </source>
</evidence>
<dbReference type="EMBL" id="JAEINI020000005">
    <property type="protein sequence ID" value="MCB5226951.1"/>
    <property type="molecule type" value="Genomic_DNA"/>
</dbReference>
<evidence type="ECO:0000313" key="4">
    <source>
        <dbReference type="Proteomes" id="UP000633814"/>
    </source>
</evidence>
<comment type="caution">
    <text evidence="3">The sequence shown here is derived from an EMBL/GenBank/DDBJ whole genome shotgun (WGS) entry which is preliminary data.</text>
</comment>